<evidence type="ECO:0000313" key="9">
    <source>
        <dbReference type="Proteomes" id="UP000198767"/>
    </source>
</evidence>
<feature type="transmembrane region" description="Helical" evidence="6">
    <location>
        <begin position="372"/>
        <end position="392"/>
    </location>
</feature>
<gene>
    <name evidence="8" type="ORF">SAMN04488118_103199</name>
</gene>
<evidence type="ECO:0000256" key="5">
    <source>
        <dbReference type="ARBA" id="ARBA00023136"/>
    </source>
</evidence>
<evidence type="ECO:0000256" key="2">
    <source>
        <dbReference type="ARBA" id="ARBA00022475"/>
    </source>
</evidence>
<dbReference type="InterPro" id="IPR038766">
    <property type="entry name" value="Membrane_comp_ABC_pdt"/>
</dbReference>
<keyword evidence="3 6" id="KW-0812">Transmembrane</keyword>
<evidence type="ECO:0000256" key="1">
    <source>
        <dbReference type="ARBA" id="ARBA00004651"/>
    </source>
</evidence>
<feature type="transmembrane region" description="Helical" evidence="6">
    <location>
        <begin position="398"/>
        <end position="419"/>
    </location>
</feature>
<organism evidence="8 9">
    <name type="scientific">Epibacterium ulvae</name>
    <dbReference type="NCBI Taxonomy" id="1156985"/>
    <lineage>
        <taxon>Bacteria</taxon>
        <taxon>Pseudomonadati</taxon>
        <taxon>Pseudomonadota</taxon>
        <taxon>Alphaproteobacteria</taxon>
        <taxon>Rhodobacterales</taxon>
        <taxon>Roseobacteraceae</taxon>
        <taxon>Epibacterium</taxon>
    </lineage>
</organism>
<feature type="transmembrane region" description="Helical" evidence="6">
    <location>
        <begin position="446"/>
        <end position="466"/>
    </location>
</feature>
<dbReference type="STRING" id="1156985.SAMN04488118_103199"/>
<feature type="transmembrane region" description="Helical" evidence="6">
    <location>
        <begin position="328"/>
        <end position="351"/>
    </location>
</feature>
<dbReference type="GO" id="GO:0005886">
    <property type="term" value="C:plasma membrane"/>
    <property type="evidence" value="ECO:0007669"/>
    <property type="project" value="UniProtKB-SubCell"/>
</dbReference>
<feature type="transmembrane region" description="Helical" evidence="6">
    <location>
        <begin position="231"/>
        <end position="252"/>
    </location>
</feature>
<evidence type="ECO:0000256" key="4">
    <source>
        <dbReference type="ARBA" id="ARBA00022989"/>
    </source>
</evidence>
<name>A0A1G5Q8Y2_9RHOB</name>
<dbReference type="InterPro" id="IPR003838">
    <property type="entry name" value="ABC3_permease_C"/>
</dbReference>
<feature type="transmembrane region" description="Helical" evidence="6">
    <location>
        <begin position="722"/>
        <end position="744"/>
    </location>
</feature>
<dbReference type="OrthoDB" id="343744at2"/>
<feature type="transmembrane region" description="Helical" evidence="6">
    <location>
        <begin position="667"/>
        <end position="690"/>
    </location>
</feature>
<dbReference type="AlphaFoldDB" id="A0A1G5Q8Y2"/>
<dbReference type="PANTHER" id="PTHR30287:SF2">
    <property type="entry name" value="BLL1001 PROTEIN"/>
    <property type="match status" value="1"/>
</dbReference>
<dbReference type="Proteomes" id="UP000198767">
    <property type="component" value="Unassembled WGS sequence"/>
</dbReference>
<feature type="transmembrane region" description="Helical" evidence="6">
    <location>
        <begin position="20"/>
        <end position="45"/>
    </location>
</feature>
<feature type="domain" description="ABC3 transporter permease C-terminal" evidence="7">
    <location>
        <begin position="673"/>
        <end position="791"/>
    </location>
</feature>
<feature type="transmembrane region" description="Helical" evidence="6">
    <location>
        <begin position="264"/>
        <end position="297"/>
    </location>
</feature>
<evidence type="ECO:0000259" key="7">
    <source>
        <dbReference type="Pfam" id="PF02687"/>
    </source>
</evidence>
<proteinExistence type="predicted"/>
<evidence type="ECO:0000313" key="8">
    <source>
        <dbReference type="EMBL" id="SCZ58026.1"/>
    </source>
</evidence>
<keyword evidence="5 6" id="KW-0472">Membrane</keyword>
<protein>
    <submittedName>
        <fullName evidence="8">Putative ABC transport system permease protein</fullName>
    </submittedName>
</protein>
<evidence type="ECO:0000256" key="6">
    <source>
        <dbReference type="SAM" id="Phobius"/>
    </source>
</evidence>
<dbReference type="RefSeq" id="WP_090217274.1">
    <property type="nucleotide sequence ID" value="NZ_PHJF01000001.1"/>
</dbReference>
<keyword evidence="4 6" id="KW-1133">Transmembrane helix</keyword>
<dbReference type="EMBL" id="FMWG01000003">
    <property type="protein sequence ID" value="SCZ58026.1"/>
    <property type="molecule type" value="Genomic_DNA"/>
</dbReference>
<dbReference type="Pfam" id="PF02687">
    <property type="entry name" value="FtsX"/>
    <property type="match status" value="1"/>
</dbReference>
<keyword evidence="9" id="KW-1185">Reference proteome</keyword>
<sequence length="803" mass="88117">MTLKEKHRLIWQSFRTIISYWYRSPIQFFTVIFGLALATALWSAVQAINSEARASYDRASAQLSLNDHSTITHVTRALQLADYVVLRRKGWDVSPVAQFNLPQTANISVILIDILSHPSRRTEMIPSGQPSTTEPLVWANYITRNRLEALDLDIKTSLDTALPDNVIITDFSQAASLGLSTTPLDHLLLAQEQLPNLKSIDTLIPGLKINRPALSTDTGTLTESFHLNLTAFGFLSFVVGLFIVHSMINLALEQRRGLFRTLRCLGVPIWVLITALGCEMLLFALIAGGSGIGIGYVLASLLMPGVSGTLQGLYGADIAGVLQLRSDWVLSGLAIAVFGSLLAGARGLYLVAKLPILQSPALFARSQHIQRIRNRGAIIGGVLLFLGTVVLLTTNTLIGGFIFLGALMLGTALALPLILSKVISALTDRAQPGISAWIWSDLRAQLHMLSLPLMALLLAVATNIGVETMTSSFRLTLISWLEQRFTADLYVRLEGKSAPNHIQSWLTDQGTTALPLMTSETVINGHLVSVYGLMDHPFYEENWPLIAKQTEAWPTFHLGQGIMINEQMAYGLDLWPGDQLVTGHFSQPILGVYPDYGNTQFQMVMAQKQLLLSDKPTHIPSFTILLNKIEKPDIINGLTENFGIHQTQFLDQNSLRTRSLAIFDQTFLITNALNVLTLSVAAFALLTSFLSMWSQRLPQIAPIWAMGIPSQQLARYEIIRSLALGALVAILAIPLGLVLAWTLLNVINVQAFGWKLPFHATPVSWVKVTCLSILAALLAALIPAGRLRSLAPSTLLKVFNNER</sequence>
<feature type="transmembrane region" description="Helical" evidence="6">
    <location>
        <begin position="764"/>
        <end position="784"/>
    </location>
</feature>
<comment type="subcellular location">
    <subcellularLocation>
        <location evidence="1">Cell membrane</location>
        <topology evidence="1">Multi-pass membrane protein</topology>
    </subcellularLocation>
</comment>
<accession>A0A1G5Q8Y2</accession>
<reference evidence="8 9" key="1">
    <citation type="submission" date="2016-10" db="EMBL/GenBank/DDBJ databases">
        <authorList>
            <person name="de Groot N.N."/>
        </authorList>
    </citation>
    <scope>NUCLEOTIDE SEQUENCE [LARGE SCALE GENOMIC DNA]</scope>
    <source>
        <strain evidence="8 9">U95</strain>
    </source>
</reference>
<keyword evidence="2" id="KW-1003">Cell membrane</keyword>
<evidence type="ECO:0000256" key="3">
    <source>
        <dbReference type="ARBA" id="ARBA00022692"/>
    </source>
</evidence>
<dbReference type="PANTHER" id="PTHR30287">
    <property type="entry name" value="MEMBRANE COMPONENT OF PREDICTED ABC SUPERFAMILY METABOLITE UPTAKE TRANSPORTER"/>
    <property type="match status" value="1"/>
</dbReference>